<dbReference type="PANTHER" id="PTHR24148:SF64">
    <property type="entry name" value="HETEROKARYON INCOMPATIBILITY DOMAIN-CONTAINING PROTEIN"/>
    <property type="match status" value="1"/>
</dbReference>
<reference evidence="4" key="1">
    <citation type="journal article" date="2017" name="Genome Biol.">
        <title>Comparative genomics reveals high biological diversity and specific adaptations in the industrially and medically important fungal genus Aspergillus.</title>
        <authorList>
            <person name="de Vries R.P."/>
            <person name="Riley R."/>
            <person name="Wiebenga A."/>
            <person name="Aguilar-Osorio G."/>
            <person name="Amillis S."/>
            <person name="Uchima C.A."/>
            <person name="Anderluh G."/>
            <person name="Asadollahi M."/>
            <person name="Askin M."/>
            <person name="Barry K."/>
            <person name="Battaglia E."/>
            <person name="Bayram O."/>
            <person name="Benocci T."/>
            <person name="Braus-Stromeyer S.A."/>
            <person name="Caldana C."/>
            <person name="Canovas D."/>
            <person name="Cerqueira G.C."/>
            <person name="Chen F."/>
            <person name="Chen W."/>
            <person name="Choi C."/>
            <person name="Clum A."/>
            <person name="Dos Santos R.A."/>
            <person name="Damasio A.R."/>
            <person name="Diallinas G."/>
            <person name="Emri T."/>
            <person name="Fekete E."/>
            <person name="Flipphi M."/>
            <person name="Freyberg S."/>
            <person name="Gallo A."/>
            <person name="Gournas C."/>
            <person name="Habgood R."/>
            <person name="Hainaut M."/>
            <person name="Harispe M.L."/>
            <person name="Henrissat B."/>
            <person name="Hilden K.S."/>
            <person name="Hope R."/>
            <person name="Hossain A."/>
            <person name="Karabika E."/>
            <person name="Karaffa L."/>
            <person name="Karanyi Z."/>
            <person name="Krasevec N."/>
            <person name="Kuo A."/>
            <person name="Kusch H."/>
            <person name="LaButti K."/>
            <person name="Lagendijk E.L."/>
            <person name="Lapidus A."/>
            <person name="Levasseur A."/>
            <person name="Lindquist E."/>
            <person name="Lipzen A."/>
            <person name="Logrieco A.F."/>
            <person name="MacCabe A."/>
            <person name="Maekelae M.R."/>
            <person name="Malavazi I."/>
            <person name="Melin P."/>
            <person name="Meyer V."/>
            <person name="Mielnichuk N."/>
            <person name="Miskei M."/>
            <person name="Molnar A.P."/>
            <person name="Mule G."/>
            <person name="Ngan C.Y."/>
            <person name="Orejas M."/>
            <person name="Orosz E."/>
            <person name="Ouedraogo J.P."/>
            <person name="Overkamp K.M."/>
            <person name="Park H.-S."/>
            <person name="Perrone G."/>
            <person name="Piumi F."/>
            <person name="Punt P.J."/>
            <person name="Ram A.F."/>
            <person name="Ramon A."/>
            <person name="Rauscher S."/>
            <person name="Record E."/>
            <person name="Riano-Pachon D.M."/>
            <person name="Robert V."/>
            <person name="Roehrig J."/>
            <person name="Ruller R."/>
            <person name="Salamov A."/>
            <person name="Salih N.S."/>
            <person name="Samson R.A."/>
            <person name="Sandor E."/>
            <person name="Sanguinetti M."/>
            <person name="Schuetze T."/>
            <person name="Sepcic K."/>
            <person name="Shelest E."/>
            <person name="Sherlock G."/>
            <person name="Sophianopoulou V."/>
            <person name="Squina F.M."/>
            <person name="Sun H."/>
            <person name="Susca A."/>
            <person name="Todd R.B."/>
            <person name="Tsang A."/>
            <person name="Unkles S.E."/>
            <person name="van de Wiele N."/>
            <person name="van Rossen-Uffink D."/>
            <person name="Oliveira J.V."/>
            <person name="Vesth T.C."/>
            <person name="Visser J."/>
            <person name="Yu J.-H."/>
            <person name="Zhou M."/>
            <person name="Andersen M.R."/>
            <person name="Archer D.B."/>
            <person name="Baker S.E."/>
            <person name="Benoit I."/>
            <person name="Brakhage A.A."/>
            <person name="Braus G.H."/>
            <person name="Fischer R."/>
            <person name="Frisvad J.C."/>
            <person name="Goldman G.H."/>
            <person name="Houbraken J."/>
            <person name="Oakley B."/>
            <person name="Pocsi I."/>
            <person name="Scazzocchio C."/>
            <person name="Seiboth B."/>
            <person name="vanKuyk P.A."/>
            <person name="Wortman J."/>
            <person name="Dyer P.S."/>
            <person name="Grigoriev I.V."/>
        </authorList>
    </citation>
    <scope>NUCLEOTIDE SEQUENCE [LARGE SCALE GENOMIC DNA]</scope>
    <source>
        <strain evidence="4">ITEM 5010</strain>
    </source>
</reference>
<feature type="region of interest" description="Disordered" evidence="1">
    <location>
        <begin position="1"/>
        <end position="28"/>
    </location>
</feature>
<dbReference type="Proteomes" id="UP000188318">
    <property type="component" value="Unassembled WGS sequence"/>
</dbReference>
<evidence type="ECO:0000313" key="3">
    <source>
        <dbReference type="EMBL" id="OOF94486.1"/>
    </source>
</evidence>
<dbReference type="AlphaFoldDB" id="A0A1R3RJ35"/>
<protein>
    <recommendedName>
        <fullName evidence="2">Heterokaryon incompatibility domain-containing protein</fullName>
    </recommendedName>
</protein>
<sequence>MLGESSKQGEVESQLGSSSSELRGPVFPKITSKDGIRLMRLKAGPSDSPLHADLEVIRIHRPTVPLYDAVSYTSIDETGNRDEFRPVFVGMYWDVVYVPHDCEQSLRSIRDDSVDRLLWVDSLCINSADLQETSQQVSLIGPIYRKRPES</sequence>
<name>A0A1R3RJ35_ASPC5</name>
<dbReference type="InterPro" id="IPR010730">
    <property type="entry name" value="HET"/>
</dbReference>
<feature type="domain" description="Heterokaryon incompatibility" evidence="2">
    <location>
        <begin position="67"/>
        <end position="146"/>
    </location>
</feature>
<dbReference type="Pfam" id="PF06985">
    <property type="entry name" value="HET"/>
    <property type="match status" value="1"/>
</dbReference>
<accession>A0A1R3RJ35</accession>
<dbReference type="STRING" id="602072.A0A1R3RJ35"/>
<gene>
    <name evidence="3" type="ORF">ASPCADRAFT_131109</name>
</gene>
<dbReference type="OMA" id="LERIMWI"/>
<proteinExistence type="predicted"/>
<dbReference type="InterPro" id="IPR052895">
    <property type="entry name" value="HetReg/Transcr_Mod"/>
</dbReference>
<dbReference type="VEuPathDB" id="FungiDB:ASPCADRAFT_131109"/>
<evidence type="ECO:0000256" key="1">
    <source>
        <dbReference type="SAM" id="MobiDB-lite"/>
    </source>
</evidence>
<dbReference type="EMBL" id="KV907501">
    <property type="protein sequence ID" value="OOF94486.1"/>
    <property type="molecule type" value="Genomic_DNA"/>
</dbReference>
<evidence type="ECO:0000259" key="2">
    <source>
        <dbReference type="Pfam" id="PF06985"/>
    </source>
</evidence>
<dbReference type="OrthoDB" id="2157530at2759"/>
<organism evidence="3 4">
    <name type="scientific">Aspergillus carbonarius (strain ITEM 5010)</name>
    <dbReference type="NCBI Taxonomy" id="602072"/>
    <lineage>
        <taxon>Eukaryota</taxon>
        <taxon>Fungi</taxon>
        <taxon>Dikarya</taxon>
        <taxon>Ascomycota</taxon>
        <taxon>Pezizomycotina</taxon>
        <taxon>Eurotiomycetes</taxon>
        <taxon>Eurotiomycetidae</taxon>
        <taxon>Eurotiales</taxon>
        <taxon>Aspergillaceae</taxon>
        <taxon>Aspergillus</taxon>
        <taxon>Aspergillus subgen. Circumdati</taxon>
    </lineage>
</organism>
<evidence type="ECO:0000313" key="4">
    <source>
        <dbReference type="Proteomes" id="UP000188318"/>
    </source>
</evidence>
<dbReference type="PANTHER" id="PTHR24148">
    <property type="entry name" value="ANKYRIN REPEAT DOMAIN-CONTAINING PROTEIN 39 HOMOLOG-RELATED"/>
    <property type="match status" value="1"/>
</dbReference>
<keyword evidence="4" id="KW-1185">Reference proteome</keyword>